<dbReference type="GO" id="GO:0140359">
    <property type="term" value="F:ABC-type transporter activity"/>
    <property type="evidence" value="ECO:0007669"/>
    <property type="project" value="InterPro"/>
</dbReference>
<dbReference type="InterPro" id="IPR056227">
    <property type="entry name" value="TMD0_ABC"/>
</dbReference>
<keyword evidence="5 11" id="KW-0812">Transmembrane</keyword>
<feature type="transmembrane region" description="Helical" evidence="11">
    <location>
        <begin position="893"/>
        <end position="914"/>
    </location>
</feature>
<evidence type="ECO:0000313" key="15">
    <source>
        <dbReference type="Proteomes" id="UP001150904"/>
    </source>
</evidence>
<keyword evidence="7" id="KW-0067">ATP-binding</keyword>
<feature type="transmembrane region" description="Helical" evidence="11">
    <location>
        <begin position="82"/>
        <end position="101"/>
    </location>
</feature>
<feature type="transmembrane region" description="Helical" evidence="11">
    <location>
        <begin position="139"/>
        <end position="156"/>
    </location>
</feature>
<keyword evidence="8 11" id="KW-1133">Transmembrane helix</keyword>
<dbReference type="CDD" id="cd18580">
    <property type="entry name" value="ABC_6TM_ABCC_D2"/>
    <property type="match status" value="1"/>
</dbReference>
<dbReference type="InterPro" id="IPR003439">
    <property type="entry name" value="ABC_transporter-like_ATP-bd"/>
</dbReference>
<evidence type="ECO:0000256" key="2">
    <source>
        <dbReference type="ARBA" id="ARBA00009726"/>
    </source>
</evidence>
<feature type="domain" description="ABC transmembrane type-1" evidence="13">
    <location>
        <begin position="287"/>
        <end position="560"/>
    </location>
</feature>
<dbReference type="PANTHER" id="PTHR24223">
    <property type="entry name" value="ATP-BINDING CASSETTE SUB-FAMILY C"/>
    <property type="match status" value="1"/>
</dbReference>
<dbReference type="OrthoDB" id="6500128at2759"/>
<evidence type="ECO:0000256" key="7">
    <source>
        <dbReference type="ARBA" id="ARBA00022840"/>
    </source>
</evidence>
<dbReference type="Pfam" id="PF00005">
    <property type="entry name" value="ABC_tran"/>
    <property type="match status" value="2"/>
</dbReference>
<dbReference type="InterPro" id="IPR050173">
    <property type="entry name" value="ABC_transporter_C-like"/>
</dbReference>
<dbReference type="Pfam" id="PF00664">
    <property type="entry name" value="ABC_membrane"/>
    <property type="match status" value="2"/>
</dbReference>
<evidence type="ECO:0000256" key="6">
    <source>
        <dbReference type="ARBA" id="ARBA00022741"/>
    </source>
</evidence>
<evidence type="ECO:0000259" key="13">
    <source>
        <dbReference type="PROSITE" id="PS50929"/>
    </source>
</evidence>
<dbReference type="GeneID" id="83180697"/>
<evidence type="ECO:0000256" key="3">
    <source>
        <dbReference type="ARBA" id="ARBA00022448"/>
    </source>
</evidence>
<dbReference type="PROSITE" id="PS00211">
    <property type="entry name" value="ABC_TRANSPORTER_1"/>
    <property type="match status" value="2"/>
</dbReference>
<dbReference type="PROSITE" id="PS50893">
    <property type="entry name" value="ABC_TRANSPORTER_2"/>
    <property type="match status" value="2"/>
</dbReference>
<keyword evidence="9 11" id="KW-0472">Membrane</keyword>
<dbReference type="PROSITE" id="PS50929">
    <property type="entry name" value="ABC_TM1F"/>
    <property type="match status" value="2"/>
</dbReference>
<dbReference type="InterPro" id="IPR044746">
    <property type="entry name" value="ABCC_6TM_D1"/>
</dbReference>
<dbReference type="FunFam" id="3.40.50.300:FF:001854">
    <property type="entry name" value="ABC multidrug transporter (Eurofung)"/>
    <property type="match status" value="1"/>
</dbReference>
<comment type="similarity">
    <text evidence="2">Belongs to the ABC transporter superfamily. ABCC family. Conjugate transporter (TC 3.A.1.208) subfamily.</text>
</comment>
<evidence type="ECO:0000256" key="8">
    <source>
        <dbReference type="ARBA" id="ARBA00022989"/>
    </source>
</evidence>
<dbReference type="EMBL" id="JAPQKR010000013">
    <property type="protein sequence ID" value="KAJ5201671.1"/>
    <property type="molecule type" value="Genomic_DNA"/>
</dbReference>
<dbReference type="InterPro" id="IPR027417">
    <property type="entry name" value="P-loop_NTPase"/>
</dbReference>
<feature type="transmembrane region" description="Helical" evidence="11">
    <location>
        <begin position="316"/>
        <end position="337"/>
    </location>
</feature>
<feature type="transmembrane region" description="Helical" evidence="11">
    <location>
        <begin position="943"/>
        <end position="967"/>
    </location>
</feature>
<dbReference type="Gene3D" id="1.20.1560.10">
    <property type="entry name" value="ABC transporter type 1, transmembrane domain"/>
    <property type="match status" value="2"/>
</dbReference>
<keyword evidence="10" id="KW-0325">Glycoprotein</keyword>
<evidence type="ECO:0000256" key="4">
    <source>
        <dbReference type="ARBA" id="ARBA00022475"/>
    </source>
</evidence>
<evidence type="ECO:0000256" key="5">
    <source>
        <dbReference type="ARBA" id="ARBA00022692"/>
    </source>
</evidence>
<keyword evidence="6" id="KW-0547">Nucleotide-binding</keyword>
<dbReference type="SUPFAM" id="SSF90123">
    <property type="entry name" value="ABC transporter transmembrane region"/>
    <property type="match status" value="2"/>
</dbReference>
<dbReference type="GO" id="GO:0005524">
    <property type="term" value="F:ATP binding"/>
    <property type="evidence" value="ECO:0007669"/>
    <property type="project" value="UniProtKB-KW"/>
</dbReference>
<reference evidence="14" key="2">
    <citation type="journal article" date="2023" name="IMA Fungus">
        <title>Comparative genomic study of the Penicillium genus elucidates a diverse pangenome and 15 lateral gene transfer events.</title>
        <authorList>
            <person name="Petersen C."/>
            <person name="Sorensen T."/>
            <person name="Nielsen M.R."/>
            <person name="Sondergaard T.E."/>
            <person name="Sorensen J.L."/>
            <person name="Fitzpatrick D.A."/>
            <person name="Frisvad J.C."/>
            <person name="Nielsen K.L."/>
        </authorList>
    </citation>
    <scope>NUCLEOTIDE SEQUENCE</scope>
    <source>
        <strain evidence="14">IBT 15544</strain>
    </source>
</reference>
<dbReference type="FunFam" id="1.20.1560.10:FF:000055">
    <property type="entry name" value="ABC multidrug transporter (Eurofung)"/>
    <property type="match status" value="1"/>
</dbReference>
<dbReference type="InterPro" id="IPR003593">
    <property type="entry name" value="AAA+_ATPase"/>
</dbReference>
<dbReference type="GO" id="GO:0016887">
    <property type="term" value="F:ATP hydrolysis activity"/>
    <property type="evidence" value="ECO:0007669"/>
    <property type="project" value="InterPro"/>
</dbReference>
<evidence type="ECO:0000256" key="11">
    <source>
        <dbReference type="SAM" id="Phobius"/>
    </source>
</evidence>
<evidence type="ECO:0000259" key="12">
    <source>
        <dbReference type="PROSITE" id="PS50893"/>
    </source>
</evidence>
<feature type="transmembrane region" description="Helical" evidence="11">
    <location>
        <begin position="534"/>
        <end position="552"/>
    </location>
</feature>
<evidence type="ECO:0000313" key="14">
    <source>
        <dbReference type="EMBL" id="KAJ5201671.1"/>
    </source>
</evidence>
<evidence type="ECO:0000256" key="10">
    <source>
        <dbReference type="ARBA" id="ARBA00023180"/>
    </source>
</evidence>
<comment type="caution">
    <text evidence="14">The sequence shown here is derived from an EMBL/GenBank/DDBJ whole genome shotgun (WGS) entry which is preliminary data.</text>
</comment>
<feature type="transmembrane region" description="Helical" evidence="11">
    <location>
        <begin position="107"/>
        <end position="127"/>
    </location>
</feature>
<proteinExistence type="inferred from homology"/>
<feature type="transmembrane region" description="Helical" evidence="11">
    <location>
        <begin position="1017"/>
        <end position="1038"/>
    </location>
</feature>
<feature type="domain" description="ABC transporter" evidence="12">
    <location>
        <begin position="1229"/>
        <end position="1463"/>
    </location>
</feature>
<comment type="subcellular location">
    <subcellularLocation>
        <location evidence="1">Cell membrane</location>
        <topology evidence="1">Multi-pass membrane protein</topology>
    </subcellularLocation>
</comment>
<dbReference type="CDD" id="cd03244">
    <property type="entry name" value="ABCC_MRP_domain2"/>
    <property type="match status" value="1"/>
</dbReference>
<sequence length="1463" mass="161711">MSGLVVRGGMSNDSYSPVNQTSLKSFGPVTSAGFDFTPLFEDTILSLLPSALLLLCLPYRVISLYTQRPKVSPGGFVRESKLIFLVMFAAIHLSLLILHILNSSLRTIATIPASALAFLASLGLCLLSRLEHSRSIRPSPIINGYILLTLVFDIARTRTMFHDTNSRFIAGIFSSMIGVKVMVLLAEAVEKRHILLEPYRDLSPEETSGIYSRSFFFWLNQLMTSGFHRVLQNDDLYPIDSDMSSLALQQRMKNAWSAATHNKRRALFWAVLRANLRPLSYCVIPRLLQIGFKYTQPFLLARTISFANDESQPDSIGWGLTGAFFIVLLGIAVSNGVSYHMAFRFVTSTRGNLVSLIYSKTVDLSVTALNESVAVTLMSSDVQTICDGFELINDLWGVPIELAIALYLLTRQLGIATLVPAILSLVSTVSIMSMAKFMGHAQKIWMEGIQTRVDVTASMLGSMKSVKMLGFTDWLAGIVQGLRVKELKEAELFRKLLILRVFLANILSTLAPFVTFAIFATISGRGHSLNVNSAYTTLSLISLLALPVNNFIRAIPAMNTALASLNRIQEFLQSEARRDHRIFLEDSPASTQQSRSSSEGTELSNLNPLRHKSLSEVIVARDVSFAWSHHAIFSVHDINLSIQKGQFCLIIGPTGCGKSTLMKGILGETPSTKGFLYTKCRETAFVDQTPWIRNTSFRDNVLGISNYSKAWYDEVVSACGLDQDVANLPNGHSTKVGSSGISLSGGQKQRLALARAVYARKDVVMLDDIFSGLDADTEEHVFKCLFARGGLFRRLGTIVLLATHAVHRLSYADHIVAMGSDGSVVEQGTLEELKAGGGYVTLLKAQYKDQASDEINPQQQRDTKVALADSDQGNGIDTVEEDLARQNGDFALYLYYFGSVHWASSAFWMTLFSLQGVSSKLSELLVNIWVSSLEKNGNAVNSFYLGLYALLSIITTITLVGGAYHYFLYFSPRSAESLHERLLKSVMHAPLSFFTSVDTGTTTNRFSQDMTLIDHDLPYSVIDLVLSLSSGFMSAILMCISARYFAAVMPPVFLFMWMLQKFYLRTSRQMRLLDLEAKSPLFSQFIESLSGLVTIRAFGWASEFEDQNLALLDASQKPFYLLFCIQRWLELALDLSVAGLGAILMVLIVKLRSEVGAGYVGLAILNVITFSQSLSQILRNWANLETSIGAIARIRDFVTHTASENKPDENEGRKATDLGLSSWPSKGAIEFQNVYASYKAGGDQAHVLRNLSLSVQPGQKIGICGRSGSGKSSLLATLFRMLEVESQSRIMIDGVDITHIPRQITRAALNAIPQEPFFTHGTVSANIDPSGTNIPEEMEQALRRVELWDVVEAKGGLIAALDAEFFSHGQRQLFCLARALLRKSKIVVLDEVTSNVDVVSDALMQRVIREEFEDCTILAVAHRLDTIIDFDRIAVMQDGELIEFDTPEALLKTDSAFKELYES</sequence>
<dbReference type="SMART" id="SM00382">
    <property type="entry name" value="AAA"/>
    <property type="match status" value="2"/>
</dbReference>
<name>A0A9W9MI15_9EURO</name>
<keyword evidence="15" id="KW-1185">Reference proteome</keyword>
<feature type="domain" description="ABC transporter" evidence="12">
    <location>
        <begin position="618"/>
        <end position="846"/>
    </location>
</feature>
<dbReference type="FunFam" id="1.20.1560.10:FF:000066">
    <property type="entry name" value="ABC multidrug transporter (Eurofung)"/>
    <property type="match status" value="1"/>
</dbReference>
<evidence type="ECO:0000256" key="1">
    <source>
        <dbReference type="ARBA" id="ARBA00004651"/>
    </source>
</evidence>
<feature type="transmembrane region" description="Helical" evidence="11">
    <location>
        <begin position="168"/>
        <end position="186"/>
    </location>
</feature>
<dbReference type="InterPro" id="IPR017871">
    <property type="entry name" value="ABC_transporter-like_CS"/>
</dbReference>
<feature type="transmembrane region" description="Helical" evidence="11">
    <location>
        <begin position="497"/>
        <end position="522"/>
    </location>
</feature>
<dbReference type="Pfam" id="PF24357">
    <property type="entry name" value="TMD0_ABC"/>
    <property type="match status" value="1"/>
</dbReference>
<feature type="domain" description="ABC transmembrane type-1" evidence="13">
    <location>
        <begin position="924"/>
        <end position="1186"/>
    </location>
</feature>
<gene>
    <name evidence="14" type="ORF">N7498_006334</name>
</gene>
<feature type="transmembrane region" description="Helical" evidence="11">
    <location>
        <begin position="44"/>
        <end position="62"/>
    </location>
</feature>
<dbReference type="InterPro" id="IPR044726">
    <property type="entry name" value="ABCC_6TM_D2"/>
</dbReference>
<dbReference type="GO" id="GO:0005886">
    <property type="term" value="C:plasma membrane"/>
    <property type="evidence" value="ECO:0007669"/>
    <property type="project" value="UniProtKB-SubCell"/>
</dbReference>
<dbReference type="Proteomes" id="UP001150904">
    <property type="component" value="Unassembled WGS sequence"/>
</dbReference>
<dbReference type="FunFam" id="3.40.50.300:FF:000838">
    <property type="entry name" value="ABC multidrug transporter (Eurofung)"/>
    <property type="match status" value="1"/>
</dbReference>
<protein>
    <submittedName>
        <fullName evidence="14">Uncharacterized protein</fullName>
    </submittedName>
</protein>
<accession>A0A9W9MI15</accession>
<evidence type="ECO:0000256" key="9">
    <source>
        <dbReference type="ARBA" id="ARBA00023136"/>
    </source>
</evidence>
<dbReference type="Gene3D" id="3.40.50.300">
    <property type="entry name" value="P-loop containing nucleotide triphosphate hydrolases"/>
    <property type="match status" value="2"/>
</dbReference>
<dbReference type="CDD" id="cd18579">
    <property type="entry name" value="ABC_6TM_ABCC_D1"/>
    <property type="match status" value="1"/>
</dbReference>
<feature type="transmembrane region" description="Helical" evidence="11">
    <location>
        <begin position="413"/>
        <end position="435"/>
    </location>
</feature>
<dbReference type="InterPro" id="IPR011527">
    <property type="entry name" value="ABC1_TM_dom"/>
</dbReference>
<dbReference type="InterPro" id="IPR036640">
    <property type="entry name" value="ABC1_TM_sf"/>
</dbReference>
<organism evidence="14 15">
    <name type="scientific">Penicillium cinerascens</name>
    <dbReference type="NCBI Taxonomy" id="70096"/>
    <lineage>
        <taxon>Eukaryota</taxon>
        <taxon>Fungi</taxon>
        <taxon>Dikarya</taxon>
        <taxon>Ascomycota</taxon>
        <taxon>Pezizomycotina</taxon>
        <taxon>Eurotiomycetes</taxon>
        <taxon>Eurotiomycetidae</taxon>
        <taxon>Eurotiales</taxon>
        <taxon>Aspergillaceae</taxon>
        <taxon>Penicillium</taxon>
    </lineage>
</organism>
<dbReference type="SUPFAM" id="SSF52540">
    <property type="entry name" value="P-loop containing nucleoside triphosphate hydrolases"/>
    <property type="match status" value="2"/>
</dbReference>
<dbReference type="PANTHER" id="PTHR24223:SF269">
    <property type="entry name" value="ABC MULTIDRUG TRANSPORTER (EUROFUNG)-RELATED"/>
    <property type="match status" value="1"/>
</dbReference>
<reference evidence="14" key="1">
    <citation type="submission" date="2022-12" db="EMBL/GenBank/DDBJ databases">
        <authorList>
            <person name="Petersen C."/>
        </authorList>
    </citation>
    <scope>NUCLEOTIDE SEQUENCE</scope>
    <source>
        <strain evidence="14">IBT 15544</strain>
    </source>
</reference>
<keyword evidence="4" id="KW-1003">Cell membrane</keyword>
<dbReference type="RefSeq" id="XP_058307587.1">
    <property type="nucleotide sequence ID" value="XM_058453396.1"/>
</dbReference>
<keyword evidence="3" id="KW-0813">Transport</keyword>